<dbReference type="AlphaFoldDB" id="A0A2P2QZ01"/>
<name>A0A2P2QZ01_RHIMU</name>
<protein>
    <submittedName>
        <fullName evidence="1">Uncharacterized protein</fullName>
    </submittedName>
</protein>
<proteinExistence type="predicted"/>
<evidence type="ECO:0000313" key="1">
    <source>
        <dbReference type="EMBL" id="MBX72177.1"/>
    </source>
</evidence>
<accession>A0A2P2QZ01</accession>
<reference evidence="1" key="1">
    <citation type="submission" date="2018-02" db="EMBL/GenBank/DDBJ databases">
        <title>Rhizophora mucronata_Transcriptome.</title>
        <authorList>
            <person name="Meera S.P."/>
            <person name="Sreeshan A."/>
            <person name="Augustine A."/>
        </authorList>
    </citation>
    <scope>NUCLEOTIDE SEQUENCE</scope>
    <source>
        <tissue evidence="1">Leaf</tissue>
    </source>
</reference>
<organism evidence="1">
    <name type="scientific">Rhizophora mucronata</name>
    <name type="common">Asiatic mangrove</name>
    <dbReference type="NCBI Taxonomy" id="61149"/>
    <lineage>
        <taxon>Eukaryota</taxon>
        <taxon>Viridiplantae</taxon>
        <taxon>Streptophyta</taxon>
        <taxon>Embryophyta</taxon>
        <taxon>Tracheophyta</taxon>
        <taxon>Spermatophyta</taxon>
        <taxon>Magnoliopsida</taxon>
        <taxon>eudicotyledons</taxon>
        <taxon>Gunneridae</taxon>
        <taxon>Pentapetalae</taxon>
        <taxon>rosids</taxon>
        <taxon>fabids</taxon>
        <taxon>Malpighiales</taxon>
        <taxon>Rhizophoraceae</taxon>
        <taxon>Rhizophora</taxon>
    </lineage>
</organism>
<sequence>MYLFAYRGIKSHARCYSSKGISRNFCPLKRCCNINRNFFSFNSP</sequence>
<dbReference type="EMBL" id="GGEC01091693">
    <property type="protein sequence ID" value="MBX72177.1"/>
    <property type="molecule type" value="Transcribed_RNA"/>
</dbReference>